<evidence type="ECO:0008006" key="3">
    <source>
        <dbReference type="Google" id="ProtNLM"/>
    </source>
</evidence>
<evidence type="ECO:0000313" key="1">
    <source>
        <dbReference type="EMBL" id="SEQ33064.1"/>
    </source>
</evidence>
<sequence>MSDPALAVQKAVYEQLTASASLVALISGRVYDSVPEQKSFPYVVIGEDQVNDDGDGCSDGSEIFVDVHVWSRRPGKVEAKSIGGAVRAALGGPIPMEGFATIVGQFYRSHYLTDPGDGLTAHGVLTFRYLVEPL</sequence>
<dbReference type="RefSeq" id="WP_092495896.1">
    <property type="nucleotide sequence ID" value="NZ_FOFG01000004.1"/>
</dbReference>
<proteinExistence type="predicted"/>
<organism evidence="1 2">
    <name type="scientific">Faunimonas pinastri</name>
    <dbReference type="NCBI Taxonomy" id="1855383"/>
    <lineage>
        <taxon>Bacteria</taxon>
        <taxon>Pseudomonadati</taxon>
        <taxon>Pseudomonadota</taxon>
        <taxon>Alphaproteobacteria</taxon>
        <taxon>Hyphomicrobiales</taxon>
        <taxon>Afifellaceae</taxon>
        <taxon>Faunimonas</taxon>
    </lineage>
</organism>
<reference evidence="1 2" key="1">
    <citation type="submission" date="2016-10" db="EMBL/GenBank/DDBJ databases">
        <authorList>
            <person name="de Groot N.N."/>
        </authorList>
    </citation>
    <scope>NUCLEOTIDE SEQUENCE [LARGE SCALE GENOMIC DNA]</scope>
    <source>
        <strain evidence="1 2">A52C2</strain>
    </source>
</reference>
<protein>
    <recommendedName>
        <fullName evidence="3">DUF3168 domain-containing protein</fullName>
    </recommendedName>
</protein>
<dbReference type="Proteomes" id="UP000199647">
    <property type="component" value="Unassembled WGS sequence"/>
</dbReference>
<dbReference type="AlphaFoldDB" id="A0A1H9F506"/>
<accession>A0A1H9F506</accession>
<dbReference type="OrthoDB" id="7630456at2"/>
<dbReference type="EMBL" id="FOFG01000004">
    <property type="protein sequence ID" value="SEQ33064.1"/>
    <property type="molecule type" value="Genomic_DNA"/>
</dbReference>
<dbReference type="InterPro" id="IPR021508">
    <property type="entry name" value="Gp17-like"/>
</dbReference>
<name>A0A1H9F506_9HYPH</name>
<dbReference type="Pfam" id="PF11367">
    <property type="entry name" value="Tail_completion_gp17"/>
    <property type="match status" value="1"/>
</dbReference>
<evidence type="ECO:0000313" key="2">
    <source>
        <dbReference type="Proteomes" id="UP000199647"/>
    </source>
</evidence>
<gene>
    <name evidence="1" type="ORF">SAMN05216548_1046</name>
</gene>
<dbReference type="Gene3D" id="3.30.2000.30">
    <property type="match status" value="1"/>
</dbReference>
<dbReference type="STRING" id="1855383.SAMN05216548_1046"/>
<keyword evidence="2" id="KW-1185">Reference proteome</keyword>
<dbReference type="InterPro" id="IPR053745">
    <property type="entry name" value="Viral_Tail_Comp_sf"/>
</dbReference>